<evidence type="ECO:0000256" key="7">
    <source>
        <dbReference type="SAM" id="MobiDB-lite"/>
    </source>
</evidence>
<keyword evidence="2" id="KW-0690">Ribosome biogenesis</keyword>
<gene>
    <name evidence="9" type="ORF">THAPSDRAFT_24904</name>
</gene>
<dbReference type="Pfam" id="PF04900">
    <property type="entry name" value="Fcf1"/>
    <property type="match status" value="1"/>
</dbReference>
<evidence type="ECO:0000313" key="9">
    <source>
        <dbReference type="EMBL" id="EED88815.1"/>
    </source>
</evidence>
<dbReference type="PaxDb" id="35128-Thaps24904"/>
<dbReference type="GO" id="GO:0005730">
    <property type="term" value="C:nucleolus"/>
    <property type="evidence" value="ECO:0000318"/>
    <property type="project" value="GO_Central"/>
</dbReference>
<comment type="function">
    <text evidence="5">Involved in rRNA-processing and ribosome biogenesis.</text>
</comment>
<dbReference type="HOGENOM" id="CLU_053567_3_0_1"/>
<feature type="compositionally biased region" description="Basic and acidic residues" evidence="7">
    <location>
        <begin position="220"/>
        <end position="244"/>
    </location>
</feature>
<evidence type="ECO:0000256" key="2">
    <source>
        <dbReference type="ARBA" id="ARBA00022517"/>
    </source>
</evidence>
<evidence type="ECO:0000256" key="1">
    <source>
        <dbReference type="ARBA" id="ARBA00004604"/>
    </source>
</evidence>
<accession>B8CCP7</accession>
<proteinExistence type="inferred from homology"/>
<dbReference type="GO" id="GO:0070181">
    <property type="term" value="F:small ribosomal subunit rRNA binding"/>
    <property type="evidence" value="ECO:0000318"/>
    <property type="project" value="GO_Central"/>
</dbReference>
<dbReference type="InParanoid" id="B8CCP7"/>
<keyword evidence="4" id="KW-0539">Nucleus</keyword>
<dbReference type="OMA" id="CCMQALY"/>
<dbReference type="RefSeq" id="XP_002293806.1">
    <property type="nucleotide sequence ID" value="XM_002293770.1"/>
</dbReference>
<dbReference type="InterPro" id="IPR029060">
    <property type="entry name" value="PIN-like_dom_sf"/>
</dbReference>
<keyword evidence="3" id="KW-0698">rRNA processing</keyword>
<sequence>MRHGRAKAARRTLQFYRLNAPHFKPPYKILLDGTFLVSSIRNKVPLYERFAKILQNEEFSCFITRSTLVELETLSNNQKVKHADDPENDFFAQARQYGLDECEIIESTSIPSLSNDATNKHKQALKQFSDASRDIFHLATDGGNNKHAYFVATQDETLSNAVREMPYVPLFRLGRAVLLLETPSSASRRFTNNTEQSKLSSAGGLMTKEERQIVKSVKKREREKQKELRVEEQKKSEKRAREEYGVSVGLGNPRRKKAKGPNPLSCKKRKTAK</sequence>
<comment type="subcellular location">
    <subcellularLocation>
        <location evidence="1">Nucleus</location>
        <location evidence="1">Nucleolus</location>
    </subcellularLocation>
</comment>
<protein>
    <recommendedName>
        <fullName evidence="8">UTP23 sensor motif region domain-containing protein</fullName>
    </recommendedName>
</protein>
<comment type="similarity">
    <text evidence="6">Belongs to the UTP23/FCF1 family. UTP23 subfamily.</text>
</comment>
<dbReference type="GeneID" id="7441811"/>
<feature type="region of interest" description="Disordered" evidence="7">
    <location>
        <begin position="216"/>
        <end position="273"/>
    </location>
</feature>
<evidence type="ECO:0000256" key="3">
    <source>
        <dbReference type="ARBA" id="ARBA00022552"/>
    </source>
</evidence>
<dbReference type="AlphaFoldDB" id="B8CCP7"/>
<dbReference type="InterPro" id="IPR057776">
    <property type="entry name" value="UTP23_sensor"/>
</dbReference>
<dbReference type="KEGG" id="tps:THAPSDRAFT_24904"/>
<evidence type="ECO:0000313" key="10">
    <source>
        <dbReference type="Proteomes" id="UP000001449"/>
    </source>
</evidence>
<reference evidence="9 10" key="1">
    <citation type="journal article" date="2004" name="Science">
        <title>The genome of the diatom Thalassiosira pseudonana: ecology, evolution, and metabolism.</title>
        <authorList>
            <person name="Armbrust E.V."/>
            <person name="Berges J.A."/>
            <person name="Bowler C."/>
            <person name="Green B.R."/>
            <person name="Martinez D."/>
            <person name="Putnam N.H."/>
            <person name="Zhou S."/>
            <person name="Allen A.E."/>
            <person name="Apt K.E."/>
            <person name="Bechner M."/>
            <person name="Brzezinski M.A."/>
            <person name="Chaal B.K."/>
            <person name="Chiovitti A."/>
            <person name="Davis A.K."/>
            <person name="Demarest M.S."/>
            <person name="Detter J.C."/>
            <person name="Glavina T."/>
            <person name="Goodstein D."/>
            <person name="Hadi M.Z."/>
            <person name="Hellsten U."/>
            <person name="Hildebrand M."/>
            <person name="Jenkins B.D."/>
            <person name="Jurka J."/>
            <person name="Kapitonov V.V."/>
            <person name="Kroger N."/>
            <person name="Lau W.W."/>
            <person name="Lane T.W."/>
            <person name="Larimer F.W."/>
            <person name="Lippmeier J.C."/>
            <person name="Lucas S."/>
            <person name="Medina M."/>
            <person name="Montsant A."/>
            <person name="Obornik M."/>
            <person name="Parker M.S."/>
            <person name="Palenik B."/>
            <person name="Pazour G.J."/>
            <person name="Richardson P.M."/>
            <person name="Rynearson T.A."/>
            <person name="Saito M.A."/>
            <person name="Schwartz D.C."/>
            <person name="Thamatrakoln K."/>
            <person name="Valentin K."/>
            <person name="Vardi A."/>
            <person name="Wilkerson F.P."/>
            <person name="Rokhsar D.S."/>
        </authorList>
    </citation>
    <scope>NUCLEOTIDE SEQUENCE [LARGE SCALE GENOMIC DNA]</scope>
    <source>
        <strain evidence="9 10">CCMP1335</strain>
    </source>
</reference>
<dbReference type="Gene3D" id="3.40.50.1010">
    <property type="entry name" value="5'-nuclease"/>
    <property type="match status" value="1"/>
</dbReference>
<dbReference type="STRING" id="35128.B8CCP7"/>
<dbReference type="Proteomes" id="UP000001449">
    <property type="component" value="Chromosome 14"/>
</dbReference>
<dbReference type="EMBL" id="CM000649">
    <property type="protein sequence ID" value="EED88815.1"/>
    <property type="molecule type" value="Genomic_DNA"/>
</dbReference>
<dbReference type="Pfam" id="PF24779">
    <property type="entry name" value="UTP23_sensor"/>
    <property type="match status" value="1"/>
</dbReference>
<organism evidence="9 10">
    <name type="scientific">Thalassiosira pseudonana</name>
    <name type="common">Marine diatom</name>
    <name type="synonym">Cyclotella nana</name>
    <dbReference type="NCBI Taxonomy" id="35128"/>
    <lineage>
        <taxon>Eukaryota</taxon>
        <taxon>Sar</taxon>
        <taxon>Stramenopiles</taxon>
        <taxon>Ochrophyta</taxon>
        <taxon>Bacillariophyta</taxon>
        <taxon>Coscinodiscophyceae</taxon>
        <taxon>Thalassiosirophycidae</taxon>
        <taxon>Thalassiosirales</taxon>
        <taxon>Thalassiosiraceae</taxon>
        <taxon>Thalassiosira</taxon>
    </lineage>
</organism>
<evidence type="ECO:0000259" key="8">
    <source>
        <dbReference type="Pfam" id="PF24779"/>
    </source>
</evidence>
<dbReference type="GO" id="GO:0032040">
    <property type="term" value="C:small-subunit processome"/>
    <property type="evidence" value="ECO:0000318"/>
    <property type="project" value="GO_Central"/>
</dbReference>
<evidence type="ECO:0000256" key="5">
    <source>
        <dbReference type="ARBA" id="ARBA00037300"/>
    </source>
</evidence>
<dbReference type="InterPro" id="IPR006984">
    <property type="entry name" value="Fcf1/UTP23"/>
</dbReference>
<evidence type="ECO:0000256" key="4">
    <source>
        <dbReference type="ARBA" id="ARBA00023242"/>
    </source>
</evidence>
<dbReference type="SUPFAM" id="SSF88723">
    <property type="entry name" value="PIN domain-like"/>
    <property type="match status" value="1"/>
</dbReference>
<keyword evidence="10" id="KW-1185">Reference proteome</keyword>
<reference evidence="9 10" key="2">
    <citation type="journal article" date="2008" name="Nature">
        <title>The Phaeodactylum genome reveals the evolutionary history of diatom genomes.</title>
        <authorList>
            <person name="Bowler C."/>
            <person name="Allen A.E."/>
            <person name="Badger J.H."/>
            <person name="Grimwood J."/>
            <person name="Jabbari K."/>
            <person name="Kuo A."/>
            <person name="Maheswari U."/>
            <person name="Martens C."/>
            <person name="Maumus F."/>
            <person name="Otillar R.P."/>
            <person name="Rayko E."/>
            <person name="Salamov A."/>
            <person name="Vandepoele K."/>
            <person name="Beszteri B."/>
            <person name="Gruber A."/>
            <person name="Heijde M."/>
            <person name="Katinka M."/>
            <person name="Mock T."/>
            <person name="Valentin K."/>
            <person name="Verret F."/>
            <person name="Berges J.A."/>
            <person name="Brownlee C."/>
            <person name="Cadoret J.P."/>
            <person name="Chiovitti A."/>
            <person name="Choi C.J."/>
            <person name="Coesel S."/>
            <person name="De Martino A."/>
            <person name="Detter J.C."/>
            <person name="Durkin C."/>
            <person name="Falciatore A."/>
            <person name="Fournet J."/>
            <person name="Haruta M."/>
            <person name="Huysman M.J."/>
            <person name="Jenkins B.D."/>
            <person name="Jiroutova K."/>
            <person name="Jorgensen R.E."/>
            <person name="Joubert Y."/>
            <person name="Kaplan A."/>
            <person name="Kroger N."/>
            <person name="Kroth P.G."/>
            <person name="La Roche J."/>
            <person name="Lindquist E."/>
            <person name="Lommer M."/>
            <person name="Martin-Jezequel V."/>
            <person name="Lopez P.J."/>
            <person name="Lucas S."/>
            <person name="Mangogna M."/>
            <person name="McGinnis K."/>
            <person name="Medlin L.K."/>
            <person name="Montsant A."/>
            <person name="Oudot-Le Secq M.P."/>
            <person name="Napoli C."/>
            <person name="Obornik M."/>
            <person name="Parker M.S."/>
            <person name="Petit J.L."/>
            <person name="Porcel B.M."/>
            <person name="Poulsen N."/>
            <person name="Robison M."/>
            <person name="Rychlewski L."/>
            <person name="Rynearson T.A."/>
            <person name="Schmutz J."/>
            <person name="Shapiro H."/>
            <person name="Siaut M."/>
            <person name="Stanley M."/>
            <person name="Sussman M.R."/>
            <person name="Taylor A.R."/>
            <person name="Vardi A."/>
            <person name="von Dassow P."/>
            <person name="Vyverman W."/>
            <person name="Willis A."/>
            <person name="Wyrwicz L.S."/>
            <person name="Rokhsar D.S."/>
            <person name="Weissenbach J."/>
            <person name="Armbrust E.V."/>
            <person name="Green B.R."/>
            <person name="Van de Peer Y."/>
            <person name="Grigoriev I.V."/>
        </authorList>
    </citation>
    <scope>NUCLEOTIDE SEQUENCE [LARGE SCALE GENOMIC DNA]</scope>
    <source>
        <strain evidence="9 10">CCMP1335</strain>
    </source>
</reference>
<evidence type="ECO:0000256" key="6">
    <source>
        <dbReference type="ARBA" id="ARBA00038503"/>
    </source>
</evidence>
<dbReference type="GO" id="GO:0006364">
    <property type="term" value="P:rRNA processing"/>
    <property type="evidence" value="ECO:0007669"/>
    <property type="project" value="UniProtKB-KW"/>
</dbReference>
<dbReference type="eggNOG" id="KOG3164">
    <property type="taxonomic scope" value="Eukaryota"/>
</dbReference>
<name>B8CCP7_THAPS</name>
<dbReference type="PANTHER" id="PTHR12416">
    <property type="entry name" value="RRNA-PROCESSING PROTEIN UTP23 HOMOLOG"/>
    <property type="match status" value="1"/>
</dbReference>
<feature type="domain" description="UTP23 sensor motif region" evidence="8">
    <location>
        <begin position="254"/>
        <end position="270"/>
    </location>
</feature>